<evidence type="ECO:0000313" key="3">
    <source>
        <dbReference type="EMBL" id="OYR23654.1"/>
    </source>
</evidence>
<dbReference type="PANTHER" id="PTHR11019">
    <property type="entry name" value="HTH-TYPE TRANSCRIPTIONAL REGULATOR NIMR"/>
    <property type="match status" value="1"/>
</dbReference>
<evidence type="ECO:0000313" key="4">
    <source>
        <dbReference type="Proteomes" id="UP000216188"/>
    </source>
</evidence>
<name>A0A256G9A0_9HYPH</name>
<dbReference type="Pfam" id="PF12833">
    <property type="entry name" value="HTH_18"/>
    <property type="match status" value="1"/>
</dbReference>
<feature type="domain" description="HTH araC/xylS-type" evidence="2">
    <location>
        <begin position="158"/>
        <end position="246"/>
    </location>
</feature>
<dbReference type="Proteomes" id="UP000216188">
    <property type="component" value="Unassembled WGS sequence"/>
</dbReference>
<sequence>MRPKHAIDYQNIDRPLAVMRREYKTTTNFGWHSHRRGQFLVGNSGYMTAMTEEGAFMLPGGYAILIAPDLPHAVQTFGECRMHSVYLEESVLRGFWGPTRIVKVSALLDASIEALANEPVLYDESGRGHHLAALILDEIRNADPQPYTVPLPSEKQLRRLCRDLLDNPGNKLTIDDWADKVGMSRRTMTRKFRSETGMSFIEWRQRLRVSHVMRRLAEGIPLAVAGTEAGYQSLSTLRKILKTWSS</sequence>
<evidence type="ECO:0000259" key="2">
    <source>
        <dbReference type="PROSITE" id="PS01124"/>
    </source>
</evidence>
<organism evidence="3 4">
    <name type="scientific">Brucella pseudogrignonensis</name>
    <dbReference type="NCBI Taxonomy" id="419475"/>
    <lineage>
        <taxon>Bacteria</taxon>
        <taxon>Pseudomonadati</taxon>
        <taxon>Pseudomonadota</taxon>
        <taxon>Alphaproteobacteria</taxon>
        <taxon>Hyphomicrobiales</taxon>
        <taxon>Brucellaceae</taxon>
        <taxon>Brucella/Ochrobactrum group</taxon>
        <taxon>Brucella</taxon>
    </lineage>
</organism>
<dbReference type="GO" id="GO:0043565">
    <property type="term" value="F:sequence-specific DNA binding"/>
    <property type="evidence" value="ECO:0007669"/>
    <property type="project" value="InterPro"/>
</dbReference>
<dbReference type="Pfam" id="PF02311">
    <property type="entry name" value="AraC_binding"/>
    <property type="match status" value="1"/>
</dbReference>
<evidence type="ECO:0000256" key="1">
    <source>
        <dbReference type="ARBA" id="ARBA00023125"/>
    </source>
</evidence>
<dbReference type="CDD" id="cd06124">
    <property type="entry name" value="cupin_NimR-like_N"/>
    <property type="match status" value="1"/>
</dbReference>
<dbReference type="SUPFAM" id="SSF51182">
    <property type="entry name" value="RmlC-like cupins"/>
    <property type="match status" value="1"/>
</dbReference>
<comment type="caution">
    <text evidence="3">The sequence shown here is derived from an EMBL/GenBank/DDBJ whole genome shotgun (WGS) entry which is preliminary data.</text>
</comment>
<keyword evidence="1" id="KW-0238">DNA-binding</keyword>
<dbReference type="PANTHER" id="PTHR11019:SF159">
    <property type="entry name" value="TRANSCRIPTIONAL REGULATOR-RELATED"/>
    <property type="match status" value="1"/>
</dbReference>
<dbReference type="InterPro" id="IPR011051">
    <property type="entry name" value="RmlC_Cupin_sf"/>
</dbReference>
<dbReference type="GO" id="GO:0003700">
    <property type="term" value="F:DNA-binding transcription factor activity"/>
    <property type="evidence" value="ECO:0007669"/>
    <property type="project" value="InterPro"/>
</dbReference>
<dbReference type="Gene3D" id="1.10.10.60">
    <property type="entry name" value="Homeodomain-like"/>
    <property type="match status" value="1"/>
</dbReference>
<gene>
    <name evidence="3" type="ORF">CEV34_3658</name>
</gene>
<protein>
    <submittedName>
        <fullName evidence="3">Helix-turn-helix domain protein</fullName>
    </submittedName>
</protein>
<dbReference type="SMART" id="SM00342">
    <property type="entry name" value="HTH_ARAC"/>
    <property type="match status" value="1"/>
</dbReference>
<keyword evidence="4" id="KW-1185">Reference proteome</keyword>
<accession>A0A256G9A0</accession>
<reference evidence="3 4" key="1">
    <citation type="submission" date="2017-07" db="EMBL/GenBank/DDBJ databases">
        <title>Phylogenetic study on the rhizospheric bacterium Ochrobactrum sp. A44.</title>
        <authorList>
            <person name="Krzyzanowska D.M."/>
            <person name="Ossowicki A."/>
            <person name="Rajewska M."/>
            <person name="Maciag T."/>
            <person name="Kaczynski Z."/>
            <person name="Czerwicka M."/>
            <person name="Jafra S."/>
        </authorList>
    </citation>
    <scope>NUCLEOTIDE SEQUENCE [LARGE SCALE GENOMIC DNA]</scope>
    <source>
        <strain evidence="3 4">CCUG 30717</strain>
    </source>
</reference>
<proteinExistence type="predicted"/>
<dbReference type="RefSeq" id="WP_007881415.1">
    <property type="nucleotide sequence ID" value="NZ_CP175671.1"/>
</dbReference>
<dbReference type="InterPro" id="IPR018060">
    <property type="entry name" value="HTH_AraC"/>
</dbReference>
<dbReference type="STRING" id="419475.A8A54_21915"/>
<dbReference type="AlphaFoldDB" id="A0A256G9A0"/>
<dbReference type="InterPro" id="IPR003313">
    <property type="entry name" value="AraC-bd"/>
</dbReference>
<dbReference type="PROSITE" id="PS01124">
    <property type="entry name" value="HTH_ARAC_FAMILY_2"/>
    <property type="match status" value="1"/>
</dbReference>
<dbReference type="EMBL" id="NNRM01000039">
    <property type="protein sequence ID" value="OYR23654.1"/>
    <property type="molecule type" value="Genomic_DNA"/>
</dbReference>